<dbReference type="AlphaFoldDB" id="A0A7G1G5C0"/>
<dbReference type="InterPro" id="IPR011989">
    <property type="entry name" value="ARM-like"/>
</dbReference>
<dbReference type="InParanoid" id="A0A7G1G5C0"/>
<organism evidence="1 2">
    <name type="scientific">Tepiditoga spiralis</name>
    <dbReference type="NCBI Taxonomy" id="2108365"/>
    <lineage>
        <taxon>Bacteria</taxon>
        <taxon>Thermotogati</taxon>
        <taxon>Thermotogota</taxon>
        <taxon>Thermotogae</taxon>
        <taxon>Petrotogales</taxon>
        <taxon>Petrotogaceae</taxon>
        <taxon>Tepiditoga</taxon>
    </lineage>
</organism>
<evidence type="ECO:0000313" key="1">
    <source>
        <dbReference type="EMBL" id="BBE30087.1"/>
    </source>
</evidence>
<gene>
    <name evidence="1" type="ORF">OSSY52_02280</name>
</gene>
<evidence type="ECO:0008006" key="3">
    <source>
        <dbReference type="Google" id="ProtNLM"/>
    </source>
</evidence>
<evidence type="ECO:0000313" key="2">
    <source>
        <dbReference type="Proteomes" id="UP000516361"/>
    </source>
</evidence>
<name>A0A7G1G5C0_9BACT</name>
<dbReference type="KEGG" id="ocy:OSSY52_02280"/>
<sequence>MASEIIETYKLLQEKIKSENAKVFFDMLDSPYPAFKSRAIQELTKLKIDTPIIKDYLNDSDAGVRLASLKYLEKMNLLEENQLKAATKDLAPSLRREAIKMYITSGYEPIDYIFSHTTDPDPTVRYQLLVSFLEFYPEESEKILTLLKDDPYIKIQQLIYALENISETIKSKDVQLAVKKMAMARYFESNDSITFFNLIKEVYPECEKQTQIMIIKFMATIPCDIIKSFVENKINEEKDNEILIELVKTIKKVCGSENLPSWIIETFINEKDPKLISFGLKLASEKDDMSYVDFSRDLLKKIDDDYVLGSATYLAYFQDYKLMDHVPSFLESLSSKRINTGIRIIKKLKLENFVPEIAQISGDKKYPTTVRKNALNTLKYFKAKQYWEIPYNILKDPNERGDLKLAALNALLKLNAEMVTNL</sequence>
<dbReference type="RefSeq" id="WP_190615219.1">
    <property type="nucleotide sequence ID" value="NZ_AP018712.1"/>
</dbReference>
<proteinExistence type="predicted"/>
<dbReference type="Gene3D" id="1.25.10.10">
    <property type="entry name" value="Leucine-rich Repeat Variant"/>
    <property type="match status" value="1"/>
</dbReference>
<accession>A0A7G1G5C0</accession>
<dbReference type="EMBL" id="AP018712">
    <property type="protein sequence ID" value="BBE30087.1"/>
    <property type="molecule type" value="Genomic_DNA"/>
</dbReference>
<dbReference type="SUPFAM" id="SSF48371">
    <property type="entry name" value="ARM repeat"/>
    <property type="match status" value="1"/>
</dbReference>
<dbReference type="InterPro" id="IPR016024">
    <property type="entry name" value="ARM-type_fold"/>
</dbReference>
<reference evidence="1 2" key="1">
    <citation type="submission" date="2018-06" db="EMBL/GenBank/DDBJ databases">
        <title>Genome sequencing of Oceanotoga sp. sy52.</title>
        <authorList>
            <person name="Mori K."/>
        </authorList>
    </citation>
    <scope>NUCLEOTIDE SEQUENCE [LARGE SCALE GENOMIC DNA]</scope>
    <source>
        <strain evidence="2">sy52</strain>
    </source>
</reference>
<dbReference type="Proteomes" id="UP000516361">
    <property type="component" value="Chromosome"/>
</dbReference>
<protein>
    <recommendedName>
        <fullName evidence="3">HEAT repeat-containing PBS lyase</fullName>
    </recommendedName>
</protein>
<keyword evidence="2" id="KW-1185">Reference proteome</keyword>